<accession>A0A0P5VRR4</accession>
<dbReference type="AlphaFoldDB" id="A0A0P5VRR4"/>
<reference evidence="1" key="1">
    <citation type="submission" date="2015-10" db="EMBL/GenBank/DDBJ databases">
        <title>EvidentialGene: Evidence-directed Construction of Complete mRNA Transcriptomes without Genomes.</title>
        <authorList>
            <person name="Gilbert D.G."/>
        </authorList>
    </citation>
    <scope>NUCLEOTIDE SEQUENCE</scope>
</reference>
<protein>
    <submittedName>
        <fullName evidence="1">Uncharacterized protein</fullName>
    </submittedName>
</protein>
<organism evidence="1">
    <name type="scientific">Daphnia magna</name>
    <dbReference type="NCBI Taxonomy" id="35525"/>
    <lineage>
        <taxon>Eukaryota</taxon>
        <taxon>Metazoa</taxon>
        <taxon>Ecdysozoa</taxon>
        <taxon>Arthropoda</taxon>
        <taxon>Crustacea</taxon>
        <taxon>Branchiopoda</taxon>
        <taxon>Diplostraca</taxon>
        <taxon>Cladocera</taxon>
        <taxon>Anomopoda</taxon>
        <taxon>Daphniidae</taxon>
        <taxon>Daphnia</taxon>
    </lineage>
</organism>
<dbReference type="EMBL" id="GDIQ01077071">
    <property type="protein sequence ID" value="JAN17666.1"/>
    <property type="molecule type" value="Transcribed_RNA"/>
</dbReference>
<sequence>MSQRKERDTKEDRKREGAGQVKCTFNLFEPTSNISSLTISHTVNHASLPFQLS</sequence>
<name>A0A0P5VRR4_9CRUS</name>
<proteinExistence type="predicted"/>
<evidence type="ECO:0000313" key="1">
    <source>
        <dbReference type="EMBL" id="JAN17666.1"/>
    </source>
</evidence>